<sequence>MEYKSKLMTLIEAGKREEAFELVERLKAAAQPLPTAIKVDRTGAVTFYKGDRRFVKNAQGKWELAPKKK</sequence>
<dbReference type="OrthoDB" id="8380780at2"/>
<proteinExistence type="predicted"/>
<reference evidence="1 2" key="1">
    <citation type="submission" date="2016-08" db="EMBL/GenBank/DDBJ databases">
        <authorList>
            <person name="Seilhamer J.J."/>
        </authorList>
    </citation>
    <scope>NUCLEOTIDE SEQUENCE [LARGE SCALE GENOMIC DNA]</scope>
    <source>
        <strain evidence="1 2">P1-7</strain>
    </source>
</reference>
<name>A0A1C3V9F5_9HYPH</name>
<protein>
    <submittedName>
        <fullName evidence="1">Uncharacterized protein</fullName>
    </submittedName>
</protein>
<dbReference type="RefSeq" id="WP_037192961.1">
    <property type="nucleotide sequence ID" value="NZ_FMAF01000004.1"/>
</dbReference>
<dbReference type="Proteomes" id="UP000199205">
    <property type="component" value="Unassembled WGS sequence"/>
</dbReference>
<dbReference type="EMBL" id="FMAF01000004">
    <property type="protein sequence ID" value="SCB24393.1"/>
    <property type="molecule type" value="Genomic_DNA"/>
</dbReference>
<dbReference type="AlphaFoldDB" id="A0A1C3V9F5"/>
<evidence type="ECO:0000313" key="2">
    <source>
        <dbReference type="Proteomes" id="UP000199205"/>
    </source>
</evidence>
<accession>A0A1C3V9F5</accession>
<gene>
    <name evidence="1" type="ORF">GA0061101_104479</name>
</gene>
<evidence type="ECO:0000313" key="1">
    <source>
        <dbReference type="EMBL" id="SCB24393.1"/>
    </source>
</evidence>
<organism evidence="1 2">
    <name type="scientific">Rhizobium lusitanum</name>
    <dbReference type="NCBI Taxonomy" id="293958"/>
    <lineage>
        <taxon>Bacteria</taxon>
        <taxon>Pseudomonadati</taxon>
        <taxon>Pseudomonadota</taxon>
        <taxon>Alphaproteobacteria</taxon>
        <taxon>Hyphomicrobiales</taxon>
        <taxon>Rhizobiaceae</taxon>
        <taxon>Rhizobium/Agrobacterium group</taxon>
        <taxon>Rhizobium</taxon>
    </lineage>
</organism>